<sequence>MPTINVMEEIVQNIMKENLETMELTCTCERCKADIIALSLNHLPPRYIVNASNRPYIRAQFMPNVQEGINILRVVLQAAEIVKKNKRCGN</sequence>
<name>A0AAJ1SYR8_9BACI</name>
<dbReference type="Proteomes" id="UP001237207">
    <property type="component" value="Unassembled WGS sequence"/>
</dbReference>
<proteinExistence type="predicted"/>
<evidence type="ECO:0000313" key="1">
    <source>
        <dbReference type="EMBL" id="MDQ0215288.1"/>
    </source>
</evidence>
<dbReference type="InterPro" id="IPR019657">
    <property type="entry name" value="ComFB"/>
</dbReference>
<protein>
    <submittedName>
        <fullName evidence="1">Competence protein ComFB</fullName>
    </submittedName>
</protein>
<evidence type="ECO:0000313" key="2">
    <source>
        <dbReference type="Proteomes" id="UP001237207"/>
    </source>
</evidence>
<keyword evidence="2" id="KW-1185">Reference proteome</keyword>
<comment type="caution">
    <text evidence="1">The sequence shown here is derived from an EMBL/GenBank/DDBJ whole genome shotgun (WGS) entry which is preliminary data.</text>
</comment>
<dbReference type="RefSeq" id="WP_307257284.1">
    <property type="nucleotide sequence ID" value="NZ_JAUSUC010000017.1"/>
</dbReference>
<gene>
    <name evidence="1" type="ORF">J2S13_001688</name>
</gene>
<dbReference type="Pfam" id="PF10719">
    <property type="entry name" value="ComFB"/>
    <property type="match status" value="1"/>
</dbReference>
<reference evidence="1" key="1">
    <citation type="submission" date="2023-07" db="EMBL/GenBank/DDBJ databases">
        <title>Genomic Encyclopedia of Type Strains, Phase IV (KMG-IV): sequencing the most valuable type-strain genomes for metagenomic binning, comparative biology and taxonomic classification.</title>
        <authorList>
            <person name="Goeker M."/>
        </authorList>
    </citation>
    <scope>NUCLEOTIDE SEQUENCE</scope>
    <source>
        <strain evidence="1">DSM 23947</strain>
    </source>
</reference>
<dbReference type="EMBL" id="JAUSUC010000017">
    <property type="protein sequence ID" value="MDQ0215288.1"/>
    <property type="molecule type" value="Genomic_DNA"/>
</dbReference>
<accession>A0AAJ1SYR8</accession>
<dbReference type="AlphaFoldDB" id="A0AAJ1SYR8"/>
<organism evidence="1 2">
    <name type="scientific">Oikeobacillus pervagus</name>
    <dbReference type="NCBI Taxonomy" id="1325931"/>
    <lineage>
        <taxon>Bacteria</taxon>
        <taxon>Bacillati</taxon>
        <taxon>Bacillota</taxon>
        <taxon>Bacilli</taxon>
        <taxon>Bacillales</taxon>
        <taxon>Bacillaceae</taxon>
        <taxon>Oikeobacillus</taxon>
    </lineage>
</organism>